<dbReference type="SMART" id="SM00388">
    <property type="entry name" value="HisKA"/>
    <property type="match status" value="1"/>
</dbReference>
<dbReference type="SMART" id="SM00448">
    <property type="entry name" value="REC"/>
    <property type="match status" value="1"/>
</dbReference>
<comment type="caution">
    <text evidence="10">The sequence shown here is derived from an EMBL/GenBank/DDBJ whole genome shotgun (WGS) entry which is preliminary data.</text>
</comment>
<keyword evidence="4" id="KW-0808">Transferase</keyword>
<accession>A0A4Q1KAM8</accession>
<dbReference type="InterPro" id="IPR019734">
    <property type="entry name" value="TPR_rpt"/>
</dbReference>
<dbReference type="SUPFAM" id="SSF55874">
    <property type="entry name" value="ATPase domain of HSP90 chaperone/DNA topoisomerase II/histidine kinase"/>
    <property type="match status" value="1"/>
</dbReference>
<keyword evidence="3 6" id="KW-0597">Phosphoprotein</keyword>
<evidence type="ECO:0000256" key="3">
    <source>
        <dbReference type="ARBA" id="ARBA00022553"/>
    </source>
</evidence>
<dbReference type="InterPro" id="IPR005467">
    <property type="entry name" value="His_kinase_dom"/>
</dbReference>
<dbReference type="OrthoDB" id="9811889at2"/>
<dbReference type="Gene3D" id="3.40.50.2300">
    <property type="match status" value="1"/>
</dbReference>
<dbReference type="SUPFAM" id="SSF52172">
    <property type="entry name" value="CheY-like"/>
    <property type="match status" value="1"/>
</dbReference>
<gene>
    <name evidence="10" type="ORF">EQG61_07055</name>
</gene>
<evidence type="ECO:0000259" key="8">
    <source>
        <dbReference type="PROSITE" id="PS50109"/>
    </source>
</evidence>
<dbReference type="Pfam" id="PF00512">
    <property type="entry name" value="HisKA"/>
    <property type="match status" value="1"/>
</dbReference>
<dbReference type="Gene3D" id="1.25.40.10">
    <property type="entry name" value="Tetratricopeptide repeat domain"/>
    <property type="match status" value="1"/>
</dbReference>
<dbReference type="GO" id="GO:0005886">
    <property type="term" value="C:plasma membrane"/>
    <property type="evidence" value="ECO:0007669"/>
    <property type="project" value="TreeGrafter"/>
</dbReference>
<keyword evidence="5" id="KW-0418">Kinase</keyword>
<dbReference type="PRINTS" id="PR00344">
    <property type="entry name" value="BCTRLSENSOR"/>
</dbReference>
<dbReference type="Pfam" id="PF00072">
    <property type="entry name" value="Response_reg"/>
    <property type="match status" value="1"/>
</dbReference>
<dbReference type="InterPro" id="IPR004358">
    <property type="entry name" value="Sig_transdc_His_kin-like_C"/>
</dbReference>
<evidence type="ECO:0000256" key="2">
    <source>
        <dbReference type="ARBA" id="ARBA00012438"/>
    </source>
</evidence>
<feature type="domain" description="Response regulatory" evidence="9">
    <location>
        <begin position="613"/>
        <end position="729"/>
    </location>
</feature>
<sequence length="729" mass="83627">MEIRSGILKLLDESYVSRINNLEQSIQLANEALQLAQFHHRKELIAKSYSHLSLFHMIKGDNDTCTEYANISIELYQELEDDRGIADAKYAIAGVMYKTNNYHLGLVYLVDALGIYKKHDDYHNISRCEKTLGTIYEYFEDIEKAVESYENAIEAARKINDIKLESNALTNLSSIWIKQNDLEKADAYIEASIIMKNKADDIRGLAFALYGKAKVLAAQKQFESAENLFHKSIEIHTRMGEKMGLSMAYHKLSKLYYSTNNMEMAKRTLDLAFAIIDKHNITLVRFKCYYLYYKIYKSEGDISKALNYLEYFMREKEAVLNTETLKVIDKYDILVKMKTMEREAELQRERAEMIERNNRVEEAARVRQEFLSTMSHEIRTPLNAITTIINMLGEEHELSSNPMLEPLKFSANHLMMVINDILDFTKLDMGKVELDLHDCDLCELMQNLHQTYYPMAEDKAINLVLDLDENIMTSYEIDATKLTQIVGNLVNNAIKFTEKGTVKLKVELAEIADKVDTLYFEISDTGEGIESHKLHQVFESFTQVKNTRTRKAGGTGLGLAIVKNLVALYGGSIQVSSEYGKGSIFYFSIPLKKSLQSCEINYKTQTVDFDGKSILLVEDNSINAMIADKLLSKWGFSVFHVMNGKEAVMESNKKIYDFILMDIHMPEMDGFEAARYIRKTQNLNQETPIFGLTADVSAKDNTEYQELFTGFLYKPLEVDRLKQVLVKSI</sequence>
<organism evidence="10 11">
    <name type="scientific">Flavobacterium stagni</name>
    <dbReference type="NCBI Taxonomy" id="2506421"/>
    <lineage>
        <taxon>Bacteria</taxon>
        <taxon>Pseudomonadati</taxon>
        <taxon>Bacteroidota</taxon>
        <taxon>Flavobacteriia</taxon>
        <taxon>Flavobacteriales</taxon>
        <taxon>Flavobacteriaceae</taxon>
        <taxon>Flavobacterium</taxon>
    </lineage>
</organism>
<dbReference type="Gene3D" id="1.10.287.130">
    <property type="match status" value="1"/>
</dbReference>
<feature type="coiled-coil region" evidence="7">
    <location>
        <begin position="336"/>
        <end position="363"/>
    </location>
</feature>
<dbReference type="SUPFAM" id="SSF47384">
    <property type="entry name" value="Homodimeric domain of signal transducing histidine kinase"/>
    <property type="match status" value="1"/>
</dbReference>
<dbReference type="CDD" id="cd00082">
    <property type="entry name" value="HisKA"/>
    <property type="match status" value="1"/>
</dbReference>
<evidence type="ECO:0000256" key="1">
    <source>
        <dbReference type="ARBA" id="ARBA00000085"/>
    </source>
</evidence>
<dbReference type="PROSITE" id="PS50109">
    <property type="entry name" value="HIS_KIN"/>
    <property type="match status" value="1"/>
</dbReference>
<feature type="modified residue" description="4-aspartylphosphate" evidence="6">
    <location>
        <position position="662"/>
    </location>
</feature>
<dbReference type="RefSeq" id="WP_129461215.1">
    <property type="nucleotide sequence ID" value="NZ_SBKN01000003.1"/>
</dbReference>
<dbReference type="EC" id="2.7.13.3" evidence="2"/>
<dbReference type="CDD" id="cd16922">
    <property type="entry name" value="HATPase_EvgS-ArcB-TorS-like"/>
    <property type="match status" value="1"/>
</dbReference>
<dbReference type="AlphaFoldDB" id="A0A4Q1KAM8"/>
<dbReference type="PANTHER" id="PTHR43047">
    <property type="entry name" value="TWO-COMPONENT HISTIDINE PROTEIN KINASE"/>
    <property type="match status" value="1"/>
</dbReference>
<dbReference type="InterPro" id="IPR011006">
    <property type="entry name" value="CheY-like_superfamily"/>
</dbReference>
<evidence type="ECO:0000256" key="7">
    <source>
        <dbReference type="SAM" id="Coils"/>
    </source>
</evidence>
<protein>
    <recommendedName>
        <fullName evidence="2">histidine kinase</fullName>
        <ecNumber evidence="2">2.7.13.3</ecNumber>
    </recommendedName>
</protein>
<dbReference type="InterPro" id="IPR001789">
    <property type="entry name" value="Sig_transdc_resp-reg_receiver"/>
</dbReference>
<name>A0A4Q1KAM8_9FLAO</name>
<dbReference type="PANTHER" id="PTHR43047:SF72">
    <property type="entry name" value="OSMOSENSING HISTIDINE PROTEIN KINASE SLN1"/>
    <property type="match status" value="1"/>
</dbReference>
<dbReference type="Pfam" id="PF13181">
    <property type="entry name" value="TPR_8"/>
    <property type="match status" value="1"/>
</dbReference>
<dbReference type="InterPro" id="IPR036890">
    <property type="entry name" value="HATPase_C_sf"/>
</dbReference>
<dbReference type="InterPro" id="IPR011990">
    <property type="entry name" value="TPR-like_helical_dom_sf"/>
</dbReference>
<dbReference type="GO" id="GO:0000155">
    <property type="term" value="F:phosphorelay sensor kinase activity"/>
    <property type="evidence" value="ECO:0007669"/>
    <property type="project" value="InterPro"/>
</dbReference>
<dbReference type="CDD" id="cd17546">
    <property type="entry name" value="REC_hyHK_CKI1_RcsC-like"/>
    <property type="match status" value="1"/>
</dbReference>
<evidence type="ECO:0000313" key="11">
    <source>
        <dbReference type="Proteomes" id="UP000289857"/>
    </source>
</evidence>
<evidence type="ECO:0000313" key="10">
    <source>
        <dbReference type="EMBL" id="RXR22985.1"/>
    </source>
</evidence>
<dbReference type="Gene3D" id="3.30.565.10">
    <property type="entry name" value="Histidine kinase-like ATPase, C-terminal domain"/>
    <property type="match status" value="1"/>
</dbReference>
<evidence type="ECO:0000256" key="4">
    <source>
        <dbReference type="ARBA" id="ARBA00022679"/>
    </source>
</evidence>
<dbReference type="FunFam" id="3.30.565.10:FF:000010">
    <property type="entry name" value="Sensor histidine kinase RcsC"/>
    <property type="match status" value="1"/>
</dbReference>
<evidence type="ECO:0000256" key="5">
    <source>
        <dbReference type="ARBA" id="ARBA00022777"/>
    </source>
</evidence>
<evidence type="ECO:0000256" key="6">
    <source>
        <dbReference type="PROSITE-ProRule" id="PRU00169"/>
    </source>
</evidence>
<dbReference type="InterPro" id="IPR003661">
    <property type="entry name" value="HisK_dim/P_dom"/>
</dbReference>
<keyword evidence="7" id="KW-0175">Coiled coil</keyword>
<dbReference type="GO" id="GO:0009927">
    <property type="term" value="F:histidine phosphotransfer kinase activity"/>
    <property type="evidence" value="ECO:0007669"/>
    <property type="project" value="TreeGrafter"/>
</dbReference>
<feature type="domain" description="Histidine kinase" evidence="8">
    <location>
        <begin position="373"/>
        <end position="593"/>
    </location>
</feature>
<dbReference type="SMART" id="SM00387">
    <property type="entry name" value="HATPase_c"/>
    <property type="match status" value="1"/>
</dbReference>
<dbReference type="PROSITE" id="PS50110">
    <property type="entry name" value="RESPONSE_REGULATORY"/>
    <property type="match status" value="1"/>
</dbReference>
<proteinExistence type="predicted"/>
<dbReference type="SMART" id="SM00028">
    <property type="entry name" value="TPR"/>
    <property type="match status" value="5"/>
</dbReference>
<comment type="catalytic activity">
    <reaction evidence="1">
        <text>ATP + protein L-histidine = ADP + protein N-phospho-L-histidine.</text>
        <dbReference type="EC" id="2.7.13.3"/>
    </reaction>
</comment>
<dbReference type="Pfam" id="PF02518">
    <property type="entry name" value="HATPase_c"/>
    <property type="match status" value="1"/>
</dbReference>
<dbReference type="EMBL" id="SBKN01000003">
    <property type="protein sequence ID" value="RXR22985.1"/>
    <property type="molecule type" value="Genomic_DNA"/>
</dbReference>
<dbReference type="InterPro" id="IPR003594">
    <property type="entry name" value="HATPase_dom"/>
</dbReference>
<keyword evidence="11" id="KW-1185">Reference proteome</keyword>
<reference evidence="11" key="1">
    <citation type="submission" date="2019-01" db="EMBL/GenBank/DDBJ databases">
        <title>Cytophagaceae bacterium strain CAR-16.</title>
        <authorList>
            <person name="Chen W.-M."/>
        </authorList>
    </citation>
    <scope>NUCLEOTIDE SEQUENCE [LARGE SCALE GENOMIC DNA]</scope>
    <source>
        <strain evidence="11">WWJ-16</strain>
    </source>
</reference>
<dbReference type="InterPro" id="IPR036097">
    <property type="entry name" value="HisK_dim/P_sf"/>
</dbReference>
<dbReference type="SUPFAM" id="SSF48452">
    <property type="entry name" value="TPR-like"/>
    <property type="match status" value="2"/>
</dbReference>
<dbReference type="Proteomes" id="UP000289857">
    <property type="component" value="Unassembled WGS sequence"/>
</dbReference>
<evidence type="ECO:0000259" key="9">
    <source>
        <dbReference type="PROSITE" id="PS50110"/>
    </source>
</evidence>